<evidence type="ECO:0000313" key="2">
    <source>
        <dbReference type="Proteomes" id="UP000711407"/>
    </source>
</evidence>
<protein>
    <submittedName>
        <fullName evidence="1">Uncharacterized protein</fullName>
    </submittedName>
</protein>
<dbReference type="AlphaFoldDB" id="A0A4Q0UBU5"/>
<comment type="caution">
    <text evidence="1">The sequence shown here is derived from an EMBL/GenBank/DDBJ whole genome shotgun (WGS) entry which is preliminary data.</text>
</comment>
<reference evidence="1" key="1">
    <citation type="journal article" date="2021" name="PeerJ">
        <title>Extensive microbial diversity within the chicken gut microbiome revealed by metagenomics and culture.</title>
        <authorList>
            <person name="Gilroy R."/>
            <person name="Ravi A."/>
            <person name="Getino M."/>
            <person name="Pursley I."/>
            <person name="Horton D.L."/>
            <person name="Alikhan N.F."/>
            <person name="Baker D."/>
            <person name="Gharbi K."/>
            <person name="Hall N."/>
            <person name="Watson M."/>
            <person name="Adriaenssens E.M."/>
            <person name="Foster-Nyarko E."/>
            <person name="Jarju S."/>
            <person name="Secka A."/>
            <person name="Antonio M."/>
            <person name="Oren A."/>
            <person name="Chaudhuri R.R."/>
            <person name="La Ragione R."/>
            <person name="Hildebrand F."/>
            <person name="Pallen M.J."/>
        </authorList>
    </citation>
    <scope>NUCLEOTIDE SEQUENCE</scope>
    <source>
        <strain evidence="1">4100</strain>
    </source>
</reference>
<organism evidence="1 2">
    <name type="scientific">Candidatus Amulumruptor caecigallinarius</name>
    <dbReference type="NCBI Taxonomy" id="2109911"/>
    <lineage>
        <taxon>Bacteria</taxon>
        <taxon>Pseudomonadati</taxon>
        <taxon>Bacteroidota</taxon>
        <taxon>Bacteroidia</taxon>
        <taxon>Bacteroidales</taxon>
        <taxon>Muribaculaceae</taxon>
        <taxon>Candidatus Amulumruptor</taxon>
    </lineage>
</organism>
<proteinExistence type="predicted"/>
<evidence type="ECO:0000313" key="1">
    <source>
        <dbReference type="EMBL" id="HJE38649.1"/>
    </source>
</evidence>
<reference evidence="1" key="2">
    <citation type="submission" date="2021-09" db="EMBL/GenBank/DDBJ databases">
        <authorList>
            <person name="Gilroy R."/>
        </authorList>
    </citation>
    <scope>NUCLEOTIDE SEQUENCE</scope>
    <source>
        <strain evidence="1">4100</strain>
    </source>
</reference>
<accession>A0A4Q0UBU5</accession>
<name>A0A4Q0UBU5_9BACT</name>
<dbReference type="Proteomes" id="UP000711407">
    <property type="component" value="Unassembled WGS sequence"/>
</dbReference>
<sequence length="86" mass="9333">MTMTRYNSNLLIGSARGHLISHDDIMHASVVQGGKEIFNINLSGITSVAEILRAIRSKVVDLAGIVVVKIRNCSQGWSQSKSLLIV</sequence>
<dbReference type="EMBL" id="DYXT01000017">
    <property type="protein sequence ID" value="HJE38649.1"/>
    <property type="molecule type" value="Genomic_DNA"/>
</dbReference>
<gene>
    <name evidence="1" type="ORF">K8V47_02650</name>
</gene>